<dbReference type="InterPro" id="IPR036518">
    <property type="entry name" value="CobE/GbiG_C_sf"/>
</dbReference>
<dbReference type="KEGG" id="aup:AsAng_0019120"/>
<dbReference type="InterPro" id="IPR000878">
    <property type="entry name" value="4pyrrol_Mease"/>
</dbReference>
<feature type="domain" description="Cobalamin biosynthesis central region" evidence="9">
    <location>
        <begin position="134"/>
        <end position="224"/>
    </location>
</feature>
<dbReference type="EMBL" id="AP026867">
    <property type="protein sequence ID" value="BDS11201.1"/>
    <property type="molecule type" value="Genomic_DNA"/>
</dbReference>
<dbReference type="InterPro" id="IPR021745">
    <property type="entry name" value="CbiG_mid"/>
</dbReference>
<dbReference type="InterPro" id="IPR051810">
    <property type="entry name" value="Precorrin_MeTrfase"/>
</dbReference>
<dbReference type="Gene3D" id="3.40.50.11220">
    <property type="match status" value="1"/>
</dbReference>
<comment type="pathway">
    <text evidence="1">Cofactor biosynthesis; adenosylcobalamin biosynthesis.</text>
</comment>
<dbReference type="Gene3D" id="3.40.1010.10">
    <property type="entry name" value="Cobalt-precorrin-4 Transmethylase, Domain 1"/>
    <property type="match status" value="1"/>
</dbReference>
<feature type="domain" description="Cobalamin synthesis G N-terminal" evidence="8">
    <location>
        <begin position="49"/>
        <end position="129"/>
    </location>
</feature>
<evidence type="ECO:0000256" key="3">
    <source>
        <dbReference type="ARBA" id="ARBA00022603"/>
    </source>
</evidence>
<dbReference type="InterPro" id="IPR038029">
    <property type="entry name" value="GbiG_N_sf"/>
</dbReference>
<dbReference type="Pfam" id="PF00590">
    <property type="entry name" value="TP_methylase"/>
    <property type="match status" value="1"/>
</dbReference>
<evidence type="ECO:0000313" key="11">
    <source>
        <dbReference type="Proteomes" id="UP001060919"/>
    </source>
</evidence>
<dbReference type="SUPFAM" id="SSF53790">
    <property type="entry name" value="Tetrapyrrole methylase"/>
    <property type="match status" value="1"/>
</dbReference>
<dbReference type="PANTHER" id="PTHR47036:SF1">
    <property type="entry name" value="COBALT-FACTOR III C(17)-METHYLTRANSFERASE-RELATED"/>
    <property type="match status" value="1"/>
</dbReference>
<dbReference type="InterPro" id="IPR006362">
    <property type="entry name" value="Cbl_synth_CobM/CibF"/>
</dbReference>
<dbReference type="GO" id="GO:0046026">
    <property type="term" value="F:precorrin-4 C11-methyltransferase activity"/>
    <property type="evidence" value="ECO:0007669"/>
    <property type="project" value="InterPro"/>
</dbReference>
<name>A0A916DT34_9BACT</name>
<dbReference type="RefSeq" id="WP_264792404.1">
    <property type="nucleotide sequence ID" value="NZ_AP026867.1"/>
</dbReference>
<reference evidence="10" key="1">
    <citation type="submission" date="2022-09" db="EMBL/GenBank/DDBJ databases">
        <title>Aureispira anguillicida sp. nov., isolated from Leptocephalus of Japanese eel Anguilla japonica.</title>
        <authorList>
            <person name="Yuasa K."/>
            <person name="Mekata T."/>
            <person name="Ikunari K."/>
        </authorList>
    </citation>
    <scope>NUCLEOTIDE SEQUENCE</scope>
    <source>
        <strain evidence="10">EL160426</strain>
    </source>
</reference>
<dbReference type="Pfam" id="PF11761">
    <property type="entry name" value="CbiG_mid"/>
    <property type="match status" value="1"/>
</dbReference>
<dbReference type="PROSITE" id="PS00839">
    <property type="entry name" value="SUMT_1"/>
    <property type="match status" value="1"/>
</dbReference>
<keyword evidence="11" id="KW-1185">Reference proteome</keyword>
<comment type="similarity">
    <text evidence="2">Belongs to the precorrin methyltransferase family.</text>
</comment>
<keyword evidence="3" id="KW-0489">Methyltransferase</keyword>
<evidence type="ECO:0000259" key="8">
    <source>
        <dbReference type="Pfam" id="PF11760"/>
    </source>
</evidence>
<protein>
    <submittedName>
        <fullName evidence="10">Precorrin-4 C(11)-methyltransferase</fullName>
    </submittedName>
</protein>
<feature type="domain" description="CobE/GbiG C-terminal" evidence="7">
    <location>
        <begin position="227"/>
        <end position="349"/>
    </location>
</feature>
<dbReference type="CDD" id="cd11641">
    <property type="entry name" value="Precorrin-4_C11-MT"/>
    <property type="match status" value="1"/>
</dbReference>
<keyword evidence="5" id="KW-0949">S-adenosyl-L-methionine</keyword>
<sequence>MKKIVFIAVTDQAIKKALVLQKQFPKSLLITTRENNYDTVSSVNSISEYLEQYFSQLDGIVFISAMGICVRMIAPFLEGKELDPAVICMDEQTYFVQSVIGGHKKGANALAEKVAAIFGSQAVLSTASDVQQIWALDLLAEQFDWTVACTSSMTALMALFVNRKPTALLLEIKDKGTAYLEQSLPDFVTVFYKETAIDYAKFELLICVSPRLIKATIPCLAFYPKVLTLGTGCSKALDSEQFKTTLLESIKAKGYSPAALKCFGSVDIKAKQQAYVDFSEECDLPFQTFTREVIQTIEVPNPSKVVQAKIGVDGVSESTAMLLANQTSLLVEKQKVLLENGEKFTFALALDRMAERKAVVAIIGAGPGDELLITVKGKNYLEQADCVLYAGSLVPEEMTNWCKAGAVVMNSAMMTLEEQITLMQKHYEKGHLIVRLQSGDPSLYGAIQEQMSIFDDLGMHYFIIPGISSFSAAAAALKSEFTIPEVVQSVILTRGAGKTPLPEAEKLEEMAKHKATMCIFLSATLVKKVEAQLLEHYDPETPVAVLYRVTWKDEEIYQGTLQNLAAIVKKSKKTRTVLFIIGACIGARKNRSQLYNPDWKHIFRTNKKFTLKE</sequence>
<dbReference type="InterPro" id="IPR003043">
    <property type="entry name" value="Uropor_MeTrfase_CS"/>
</dbReference>
<dbReference type="InterPro" id="IPR002750">
    <property type="entry name" value="CobE/GbiG_C"/>
</dbReference>
<dbReference type="InterPro" id="IPR021744">
    <property type="entry name" value="CbiG_N"/>
</dbReference>
<dbReference type="Gene3D" id="3.30.420.180">
    <property type="entry name" value="CobE/GbiG C-terminal domain"/>
    <property type="match status" value="1"/>
</dbReference>
<evidence type="ECO:0000259" key="6">
    <source>
        <dbReference type="Pfam" id="PF00590"/>
    </source>
</evidence>
<dbReference type="PANTHER" id="PTHR47036">
    <property type="entry name" value="COBALT-FACTOR III C(17)-METHYLTRANSFERASE-RELATED"/>
    <property type="match status" value="1"/>
</dbReference>
<feature type="domain" description="Tetrapyrrole methylase" evidence="6">
    <location>
        <begin position="360"/>
        <end position="564"/>
    </location>
</feature>
<dbReference type="InterPro" id="IPR014777">
    <property type="entry name" value="4pyrrole_Mease_sub1"/>
</dbReference>
<keyword evidence="4" id="KW-0808">Transferase</keyword>
<organism evidence="10 11">
    <name type="scientific">Aureispira anguillae</name>
    <dbReference type="NCBI Taxonomy" id="2864201"/>
    <lineage>
        <taxon>Bacteria</taxon>
        <taxon>Pseudomonadati</taxon>
        <taxon>Bacteroidota</taxon>
        <taxon>Saprospiria</taxon>
        <taxon>Saprospirales</taxon>
        <taxon>Saprospiraceae</taxon>
        <taxon>Aureispira</taxon>
    </lineage>
</organism>
<evidence type="ECO:0000259" key="9">
    <source>
        <dbReference type="Pfam" id="PF11761"/>
    </source>
</evidence>
<dbReference type="GO" id="GO:0032259">
    <property type="term" value="P:methylation"/>
    <property type="evidence" value="ECO:0007669"/>
    <property type="project" value="UniProtKB-KW"/>
</dbReference>
<dbReference type="Gene3D" id="3.30.950.10">
    <property type="entry name" value="Methyltransferase, Cobalt-precorrin-4 Transmethylase, Domain 2"/>
    <property type="match status" value="1"/>
</dbReference>
<evidence type="ECO:0000256" key="5">
    <source>
        <dbReference type="ARBA" id="ARBA00022691"/>
    </source>
</evidence>
<dbReference type="AlphaFoldDB" id="A0A916DT34"/>
<dbReference type="SUPFAM" id="SSF159672">
    <property type="entry name" value="CbiG N-terminal domain-like"/>
    <property type="match status" value="1"/>
</dbReference>
<evidence type="ECO:0000256" key="4">
    <source>
        <dbReference type="ARBA" id="ARBA00022679"/>
    </source>
</evidence>
<accession>A0A916DT34</accession>
<dbReference type="InterPro" id="IPR035996">
    <property type="entry name" value="4pyrrol_Methylase_sf"/>
</dbReference>
<dbReference type="NCBIfam" id="TIGR01465">
    <property type="entry name" value="cobM_cbiF"/>
    <property type="match status" value="1"/>
</dbReference>
<proteinExistence type="inferred from homology"/>
<evidence type="ECO:0000256" key="1">
    <source>
        <dbReference type="ARBA" id="ARBA00004953"/>
    </source>
</evidence>
<dbReference type="Pfam" id="PF01890">
    <property type="entry name" value="CbiG_C"/>
    <property type="match status" value="1"/>
</dbReference>
<evidence type="ECO:0000256" key="2">
    <source>
        <dbReference type="ARBA" id="ARBA00005879"/>
    </source>
</evidence>
<evidence type="ECO:0000259" key="7">
    <source>
        <dbReference type="Pfam" id="PF01890"/>
    </source>
</evidence>
<dbReference type="GO" id="GO:0009236">
    <property type="term" value="P:cobalamin biosynthetic process"/>
    <property type="evidence" value="ECO:0007669"/>
    <property type="project" value="InterPro"/>
</dbReference>
<dbReference type="InterPro" id="IPR014776">
    <property type="entry name" value="4pyrrole_Mease_sub2"/>
</dbReference>
<dbReference type="Pfam" id="PF11760">
    <property type="entry name" value="CbiG_N"/>
    <property type="match status" value="1"/>
</dbReference>
<evidence type="ECO:0000313" key="10">
    <source>
        <dbReference type="EMBL" id="BDS11201.1"/>
    </source>
</evidence>
<dbReference type="SUPFAM" id="SSF159664">
    <property type="entry name" value="CobE/GbiG C-terminal domain-like"/>
    <property type="match status" value="1"/>
</dbReference>
<gene>
    <name evidence="10" type="ORF">AsAng_0019120</name>
</gene>
<dbReference type="Proteomes" id="UP001060919">
    <property type="component" value="Chromosome"/>
</dbReference>